<dbReference type="KEGG" id="noa:BKM31_49280"/>
<dbReference type="Proteomes" id="UP000190797">
    <property type="component" value="Chromosome"/>
</dbReference>
<dbReference type="InterPro" id="IPR011944">
    <property type="entry name" value="Steroid_delta5-4_isomerase"/>
</dbReference>
<sequence>MAGSTDIAAIRSLVAEAEKHQNDVEPFIALHTADTAIVNIAGRRVAGKEALTKVMKAALESPLADVITKTEVADIRFVRPDVAIVTSMKRVFDGRDPEVRRDPRAALPAESGWLTYVAVREEDGAWRIASAQTTPIRA</sequence>
<gene>
    <name evidence="1" type="ORF">BKM31_49280</name>
</gene>
<keyword evidence="2" id="KW-1185">Reference proteome</keyword>
<dbReference type="AlphaFoldDB" id="A0A1V0ADY6"/>
<proteinExistence type="predicted"/>
<protein>
    <submittedName>
        <fullName evidence="1">Uncharacterized protein</fullName>
    </submittedName>
</protein>
<dbReference type="EMBL" id="CP017717">
    <property type="protein sequence ID" value="AQZ68405.1"/>
    <property type="molecule type" value="Genomic_DNA"/>
</dbReference>
<dbReference type="OrthoDB" id="2887901at2"/>
<dbReference type="RefSeq" id="WP_080044789.1">
    <property type="nucleotide sequence ID" value="NZ_CP017717.1"/>
</dbReference>
<dbReference type="Gene3D" id="3.10.450.50">
    <property type="match status" value="1"/>
</dbReference>
<evidence type="ECO:0000313" key="1">
    <source>
        <dbReference type="EMBL" id="AQZ68405.1"/>
    </source>
</evidence>
<organism evidence="1 2">
    <name type="scientific">[Actinomadura] parvosata subsp. kistnae</name>
    <dbReference type="NCBI Taxonomy" id="1909395"/>
    <lineage>
        <taxon>Bacteria</taxon>
        <taxon>Bacillati</taxon>
        <taxon>Actinomycetota</taxon>
        <taxon>Actinomycetes</taxon>
        <taxon>Streptosporangiales</taxon>
        <taxon>Streptosporangiaceae</taxon>
        <taxon>Nonomuraea</taxon>
    </lineage>
</organism>
<reference evidence="2" key="1">
    <citation type="journal article" date="2017" name="Med. Chem. Commun.">
        <title>Nonomuraea sp. ATCC 55076 harbours the largest actinomycete chromosome to date and the kistamicin biosynthetic gene cluster.</title>
        <authorList>
            <person name="Nazari B."/>
            <person name="Forneris C.C."/>
            <person name="Gibson M.I."/>
            <person name="Moon K."/>
            <person name="Schramma K.R."/>
            <person name="Seyedsayamdost M.R."/>
        </authorList>
    </citation>
    <scope>NUCLEOTIDE SEQUENCE [LARGE SCALE GENOMIC DNA]</scope>
    <source>
        <strain evidence="2">ATCC 55076</strain>
    </source>
</reference>
<dbReference type="NCBIfam" id="TIGR02246">
    <property type="entry name" value="SgcJ/EcaC family oxidoreductase"/>
    <property type="match status" value="1"/>
</dbReference>
<dbReference type="InterPro" id="IPR032710">
    <property type="entry name" value="NTF2-like_dom_sf"/>
</dbReference>
<dbReference type="SUPFAM" id="SSF54427">
    <property type="entry name" value="NTF2-like"/>
    <property type="match status" value="1"/>
</dbReference>
<evidence type="ECO:0000313" key="2">
    <source>
        <dbReference type="Proteomes" id="UP000190797"/>
    </source>
</evidence>
<name>A0A1V0ADY6_9ACTN</name>
<accession>A0A1V0ADY6</accession>
<dbReference type="STRING" id="1909395.BKM31_49280"/>